<dbReference type="Pfam" id="PF23474">
    <property type="entry name" value="Acb1"/>
    <property type="match status" value="1"/>
</dbReference>
<protein>
    <recommendedName>
        <fullName evidence="7">Anti-CBASS protein Acb1</fullName>
    </recommendedName>
</protein>
<dbReference type="AlphaFoldDB" id="A0A814M8V7"/>
<keyword evidence="14" id="KW-1185">Reference proteome</keyword>
<evidence type="ECO:0000256" key="7">
    <source>
        <dbReference type="ARBA" id="ARBA00034343"/>
    </source>
</evidence>
<evidence type="ECO:0000256" key="2">
    <source>
        <dbReference type="ARBA" id="ARBA00034233"/>
    </source>
</evidence>
<evidence type="ECO:0000256" key="3">
    <source>
        <dbReference type="ARBA" id="ARBA00034240"/>
    </source>
</evidence>
<sequence>MSSASAINLYDQCQTLNIPNLLDPDHYHITIMSSDNVGDNFECKQRFDQAVIATPLAYLCRKNEITNTNVLLLHLQCQPCVNRHNDLKTNCHMIHRFNDYIPHVTLSYNVSMDFDPTKLPVPTMELELNEEKAETQSAEKIKEWLEDKLNK</sequence>
<dbReference type="Proteomes" id="UP000681722">
    <property type="component" value="Unassembled WGS sequence"/>
</dbReference>
<dbReference type="GO" id="GO:0016787">
    <property type="term" value="F:hydrolase activity"/>
    <property type="evidence" value="ECO:0007669"/>
    <property type="project" value="UniProtKB-KW"/>
</dbReference>
<evidence type="ECO:0000256" key="8">
    <source>
        <dbReference type="ARBA" id="ARBA00048123"/>
    </source>
</evidence>
<dbReference type="Proteomes" id="UP000682733">
    <property type="component" value="Unassembled WGS sequence"/>
</dbReference>
<accession>A0A814M8V7</accession>
<evidence type="ECO:0000313" key="14">
    <source>
        <dbReference type="Proteomes" id="UP000663829"/>
    </source>
</evidence>
<evidence type="ECO:0000256" key="4">
    <source>
        <dbReference type="ARBA" id="ARBA00034244"/>
    </source>
</evidence>
<evidence type="ECO:0000313" key="13">
    <source>
        <dbReference type="EMBL" id="CAF4269527.1"/>
    </source>
</evidence>
<evidence type="ECO:0000259" key="9">
    <source>
        <dbReference type="Pfam" id="PF23474"/>
    </source>
</evidence>
<evidence type="ECO:0000256" key="1">
    <source>
        <dbReference type="ARBA" id="ARBA00022801"/>
    </source>
</evidence>
<feature type="domain" description="Anti-CBASS protein Acb1-like C-terminal" evidence="9">
    <location>
        <begin position="5"/>
        <end position="135"/>
    </location>
</feature>
<comment type="caution">
    <text evidence="10">The sequence shown here is derived from an EMBL/GenBank/DDBJ whole genome shotgun (WGS) entry which is preliminary data.</text>
</comment>
<comment type="catalytic activity">
    <reaction evidence="5">
        <text>3',3'-cGAMP + H2O = G[3'-5']pAp[3'] + H(+)</text>
        <dbReference type="Rhea" id="RHEA:72831"/>
        <dbReference type="ChEBI" id="CHEBI:15377"/>
        <dbReference type="ChEBI" id="CHEBI:15378"/>
        <dbReference type="ChEBI" id="CHEBI:71501"/>
        <dbReference type="ChEBI" id="CHEBI:192497"/>
    </reaction>
    <physiologicalReaction direction="left-to-right" evidence="5">
        <dbReference type="Rhea" id="RHEA:72832"/>
    </physiologicalReaction>
</comment>
<dbReference type="EMBL" id="CAJOBA010053895">
    <property type="protein sequence ID" value="CAF4269527.1"/>
    <property type="molecule type" value="Genomic_DNA"/>
</dbReference>
<proteinExistence type="inferred from homology"/>
<organism evidence="10 14">
    <name type="scientific">Didymodactylos carnosus</name>
    <dbReference type="NCBI Taxonomy" id="1234261"/>
    <lineage>
        <taxon>Eukaryota</taxon>
        <taxon>Metazoa</taxon>
        <taxon>Spiralia</taxon>
        <taxon>Gnathifera</taxon>
        <taxon>Rotifera</taxon>
        <taxon>Eurotatoria</taxon>
        <taxon>Bdelloidea</taxon>
        <taxon>Philodinida</taxon>
        <taxon>Philodinidae</taxon>
        <taxon>Didymodactylos</taxon>
    </lineage>
</organism>
<evidence type="ECO:0000313" key="12">
    <source>
        <dbReference type="EMBL" id="CAF3841911.1"/>
    </source>
</evidence>
<comment type="catalytic activity">
    <reaction evidence="2">
        <text>3',3',3'-cAAG + H2O = G[3'-5']pA[3'-5']pAp[3'] + H(+)</text>
        <dbReference type="Rhea" id="RHEA:72863"/>
        <dbReference type="ChEBI" id="CHEBI:15377"/>
        <dbReference type="ChEBI" id="CHEBI:15378"/>
        <dbReference type="ChEBI" id="CHEBI:143810"/>
        <dbReference type="ChEBI" id="CHEBI:192532"/>
    </reaction>
    <physiologicalReaction direction="left-to-right" evidence="2">
        <dbReference type="Rhea" id="RHEA:72864"/>
    </physiologicalReaction>
</comment>
<dbReference type="EMBL" id="CAJNOK010031981">
    <property type="protein sequence ID" value="CAF1478730.1"/>
    <property type="molecule type" value="Genomic_DNA"/>
</dbReference>
<gene>
    <name evidence="10" type="ORF">GPM918_LOCUS17488</name>
    <name evidence="11" type="ORF">OVA965_LOCUS35969</name>
    <name evidence="12" type="ORF">SRO942_LOCUS17486</name>
    <name evidence="13" type="ORF">TMI583_LOCUS36959</name>
</gene>
<keyword evidence="1" id="KW-0378">Hydrolase</keyword>
<comment type="catalytic activity">
    <reaction evidence="3">
        <text>3',3',3'-c-tri-AMP + H2O = A[3'-5']pA[3'-5']pAp[3'] + H(+)</text>
        <dbReference type="Rhea" id="RHEA:72859"/>
        <dbReference type="ChEBI" id="CHEBI:15377"/>
        <dbReference type="ChEBI" id="CHEBI:15378"/>
        <dbReference type="ChEBI" id="CHEBI:192523"/>
        <dbReference type="ChEBI" id="CHEBI:192530"/>
    </reaction>
    <physiologicalReaction direction="left-to-right" evidence="3">
        <dbReference type="Rhea" id="RHEA:72860"/>
    </physiologicalReaction>
</comment>
<comment type="similarity">
    <text evidence="6">Belongs to the anti-CBASS protein Acb1 family.</text>
</comment>
<name>A0A814M8V7_9BILA</name>
<dbReference type="EMBL" id="CAJNOQ010004822">
    <property type="protein sequence ID" value="CAF1075292.1"/>
    <property type="molecule type" value="Genomic_DNA"/>
</dbReference>
<comment type="catalytic activity">
    <reaction evidence="4">
        <text>3',3',3'-cAAG + H2O = A[3'-5']pG[3'-5']pAp[3'] + H(+)</text>
        <dbReference type="Rhea" id="RHEA:72867"/>
        <dbReference type="ChEBI" id="CHEBI:15377"/>
        <dbReference type="ChEBI" id="CHEBI:15378"/>
        <dbReference type="ChEBI" id="CHEBI:143810"/>
        <dbReference type="ChEBI" id="CHEBI:192533"/>
    </reaction>
    <physiologicalReaction direction="left-to-right" evidence="4">
        <dbReference type="Rhea" id="RHEA:72868"/>
    </physiologicalReaction>
</comment>
<evidence type="ECO:0000313" key="10">
    <source>
        <dbReference type="EMBL" id="CAF1075292.1"/>
    </source>
</evidence>
<dbReference type="Proteomes" id="UP000677228">
    <property type="component" value="Unassembled WGS sequence"/>
</dbReference>
<comment type="catalytic activity">
    <reaction evidence="8">
        <text>3',3'-cUAMP + H2O = U[3'-5']pAp[3'] + H(+)</text>
        <dbReference type="Rhea" id="RHEA:72835"/>
        <dbReference type="ChEBI" id="CHEBI:15377"/>
        <dbReference type="ChEBI" id="CHEBI:15378"/>
        <dbReference type="ChEBI" id="CHEBI:143809"/>
        <dbReference type="ChEBI" id="CHEBI:192498"/>
    </reaction>
    <physiologicalReaction direction="left-to-right" evidence="8">
        <dbReference type="Rhea" id="RHEA:72836"/>
    </physiologicalReaction>
</comment>
<evidence type="ECO:0000256" key="6">
    <source>
        <dbReference type="ARBA" id="ARBA00034316"/>
    </source>
</evidence>
<dbReference type="InterPro" id="IPR056175">
    <property type="entry name" value="Acb1-like_C"/>
</dbReference>
<dbReference type="Proteomes" id="UP000663829">
    <property type="component" value="Unassembled WGS sequence"/>
</dbReference>
<evidence type="ECO:0000256" key="5">
    <source>
        <dbReference type="ARBA" id="ARBA00034283"/>
    </source>
</evidence>
<dbReference type="EMBL" id="CAJOBC010004822">
    <property type="protein sequence ID" value="CAF3841911.1"/>
    <property type="molecule type" value="Genomic_DNA"/>
</dbReference>
<reference evidence="10" key="1">
    <citation type="submission" date="2021-02" db="EMBL/GenBank/DDBJ databases">
        <authorList>
            <person name="Nowell W R."/>
        </authorList>
    </citation>
    <scope>NUCLEOTIDE SEQUENCE</scope>
</reference>
<evidence type="ECO:0000313" key="11">
    <source>
        <dbReference type="EMBL" id="CAF1478730.1"/>
    </source>
</evidence>